<comment type="similarity">
    <text evidence="1">Belongs to the ComF/GntX family.</text>
</comment>
<evidence type="ECO:0000313" key="4">
    <source>
        <dbReference type="Proteomes" id="UP000500961"/>
    </source>
</evidence>
<dbReference type="Pfam" id="PF00156">
    <property type="entry name" value="Pribosyltran"/>
    <property type="match status" value="1"/>
</dbReference>
<reference evidence="3 4" key="1">
    <citation type="submission" date="2019-07" db="EMBL/GenBank/DDBJ databases">
        <title>Thalassofilum flectens gen. nov., sp. nov., a novel moderate thermophilic anaerobe from a shallow sea hot spring in Kunashir Island (Russia), representing a new family in the order Bacteroidales, and proposal of Thalassofilacea fam. nov.</title>
        <authorList>
            <person name="Kochetkova T.V."/>
            <person name="Podosokorskaya O.A."/>
            <person name="Novikov A."/>
            <person name="Elcheninov A.G."/>
            <person name="Toshchakov S.V."/>
            <person name="Kublanov I.V."/>
        </authorList>
    </citation>
    <scope>NUCLEOTIDE SEQUENCE [LARGE SCALE GENOMIC DNA]</scope>
    <source>
        <strain evidence="3 4">38-H</strain>
    </source>
</reference>
<accession>A0A7D4C794</accession>
<keyword evidence="4" id="KW-1185">Reference proteome</keyword>
<dbReference type="PANTHER" id="PTHR47505">
    <property type="entry name" value="DNA UTILIZATION PROTEIN YHGH"/>
    <property type="match status" value="1"/>
</dbReference>
<dbReference type="EMBL" id="CP041345">
    <property type="protein sequence ID" value="QKG78842.1"/>
    <property type="molecule type" value="Genomic_DNA"/>
</dbReference>
<sequence>MKYHGRDDIGFFLGKQFGLELKKVNAYQEITAIIPVPLHPKRLKERGYNQAEVIAKGLAEAMKIPVVNDVLLRNRYTQTQTKKSRIERIQNISGAFSIHNPEKIANGHILLVDDVITTGSTLETCTQAIIDNVNVKVSIATLAYASNF</sequence>
<gene>
    <name evidence="3" type="ORF">FHG85_00680</name>
</gene>
<dbReference type="Gene3D" id="3.40.50.2020">
    <property type="match status" value="1"/>
</dbReference>
<organism evidence="3 4">
    <name type="scientific">Tenuifilum thalassicum</name>
    <dbReference type="NCBI Taxonomy" id="2590900"/>
    <lineage>
        <taxon>Bacteria</taxon>
        <taxon>Pseudomonadati</taxon>
        <taxon>Bacteroidota</taxon>
        <taxon>Bacteroidia</taxon>
        <taxon>Bacteroidales</taxon>
        <taxon>Tenuifilaceae</taxon>
        <taxon>Tenuifilum</taxon>
    </lineage>
</organism>
<dbReference type="InterPro" id="IPR000836">
    <property type="entry name" value="PRTase_dom"/>
</dbReference>
<name>A0A7D4C794_9BACT</name>
<dbReference type="RefSeq" id="WP_173072357.1">
    <property type="nucleotide sequence ID" value="NZ_CP041345.1"/>
</dbReference>
<evidence type="ECO:0000256" key="1">
    <source>
        <dbReference type="ARBA" id="ARBA00008007"/>
    </source>
</evidence>
<evidence type="ECO:0000313" key="3">
    <source>
        <dbReference type="EMBL" id="QKG78842.1"/>
    </source>
</evidence>
<dbReference type="SUPFAM" id="SSF53271">
    <property type="entry name" value="PRTase-like"/>
    <property type="match status" value="1"/>
</dbReference>
<proteinExistence type="inferred from homology"/>
<feature type="domain" description="Phosphoribosyltransferase" evidence="2">
    <location>
        <begin position="51"/>
        <end position="144"/>
    </location>
</feature>
<dbReference type="PANTHER" id="PTHR47505:SF1">
    <property type="entry name" value="DNA UTILIZATION PROTEIN YHGH"/>
    <property type="match status" value="1"/>
</dbReference>
<dbReference type="CDD" id="cd06223">
    <property type="entry name" value="PRTases_typeI"/>
    <property type="match status" value="1"/>
</dbReference>
<evidence type="ECO:0000259" key="2">
    <source>
        <dbReference type="Pfam" id="PF00156"/>
    </source>
</evidence>
<dbReference type="InterPro" id="IPR051910">
    <property type="entry name" value="ComF/GntX_DNA_util-trans"/>
</dbReference>
<protein>
    <submittedName>
        <fullName evidence="3">ComF family protein</fullName>
    </submittedName>
</protein>
<dbReference type="InterPro" id="IPR029057">
    <property type="entry name" value="PRTase-like"/>
</dbReference>
<dbReference type="Proteomes" id="UP000500961">
    <property type="component" value="Chromosome"/>
</dbReference>
<dbReference type="AlphaFoldDB" id="A0A7D4C794"/>
<dbReference type="KEGG" id="ttz:FHG85_00680"/>